<feature type="compositionally biased region" description="Low complexity" evidence="9">
    <location>
        <begin position="1211"/>
        <end position="1253"/>
    </location>
</feature>
<feature type="compositionally biased region" description="Basic and acidic residues" evidence="9">
    <location>
        <begin position="654"/>
        <end position="666"/>
    </location>
</feature>
<evidence type="ECO:0000256" key="7">
    <source>
        <dbReference type="ARBA" id="ARBA00047899"/>
    </source>
</evidence>
<feature type="compositionally biased region" description="Low complexity" evidence="9">
    <location>
        <begin position="502"/>
        <end position="522"/>
    </location>
</feature>
<feature type="compositionally biased region" description="Basic and acidic residues" evidence="9">
    <location>
        <begin position="834"/>
        <end position="843"/>
    </location>
</feature>
<evidence type="ECO:0000256" key="6">
    <source>
        <dbReference type="ARBA" id="ARBA00022840"/>
    </source>
</evidence>
<comment type="catalytic activity">
    <reaction evidence="8">
        <text>L-seryl-[protein] + ATP = O-phospho-L-seryl-[protein] + ADP + H(+)</text>
        <dbReference type="Rhea" id="RHEA:17989"/>
        <dbReference type="Rhea" id="RHEA-COMP:9863"/>
        <dbReference type="Rhea" id="RHEA-COMP:11604"/>
        <dbReference type="ChEBI" id="CHEBI:15378"/>
        <dbReference type="ChEBI" id="CHEBI:29999"/>
        <dbReference type="ChEBI" id="CHEBI:30616"/>
        <dbReference type="ChEBI" id="CHEBI:83421"/>
        <dbReference type="ChEBI" id="CHEBI:456216"/>
        <dbReference type="EC" id="2.7.11.1"/>
    </reaction>
</comment>
<dbReference type="GO" id="GO:0005524">
    <property type="term" value="F:ATP binding"/>
    <property type="evidence" value="ECO:0007669"/>
    <property type="project" value="UniProtKB-KW"/>
</dbReference>
<feature type="compositionally biased region" description="Low complexity" evidence="9">
    <location>
        <begin position="915"/>
        <end position="927"/>
    </location>
</feature>
<proteinExistence type="predicted"/>
<dbReference type="PANTHER" id="PTHR22967:SF57">
    <property type="entry name" value="AUXILIN, ISOFORM A-RELATED"/>
    <property type="match status" value="1"/>
</dbReference>
<accession>A0A2G8SCK0</accession>
<dbReference type="SUPFAM" id="SSF56112">
    <property type="entry name" value="Protein kinase-like (PK-like)"/>
    <property type="match status" value="1"/>
</dbReference>
<dbReference type="Gene3D" id="1.10.510.10">
    <property type="entry name" value="Transferase(Phosphotransferase) domain 1"/>
    <property type="match status" value="1"/>
</dbReference>
<keyword evidence="12" id="KW-1185">Reference proteome</keyword>
<dbReference type="Proteomes" id="UP000230002">
    <property type="component" value="Unassembled WGS sequence"/>
</dbReference>
<feature type="compositionally biased region" description="Pro residues" evidence="9">
    <location>
        <begin position="792"/>
        <end position="802"/>
    </location>
</feature>
<evidence type="ECO:0000256" key="3">
    <source>
        <dbReference type="ARBA" id="ARBA00022679"/>
    </source>
</evidence>
<feature type="compositionally biased region" description="Low complexity" evidence="9">
    <location>
        <begin position="1308"/>
        <end position="1323"/>
    </location>
</feature>
<evidence type="ECO:0000256" key="2">
    <source>
        <dbReference type="ARBA" id="ARBA00022527"/>
    </source>
</evidence>
<evidence type="ECO:0000259" key="10">
    <source>
        <dbReference type="PROSITE" id="PS50011"/>
    </source>
</evidence>
<feature type="compositionally biased region" description="Polar residues" evidence="9">
    <location>
        <begin position="1057"/>
        <end position="1068"/>
    </location>
</feature>
<feature type="compositionally biased region" description="Polar residues" evidence="9">
    <location>
        <begin position="1148"/>
        <end position="1161"/>
    </location>
</feature>
<name>A0A2G8SCK0_9APHY</name>
<gene>
    <name evidence="11" type="ORF">GSI_06016</name>
</gene>
<dbReference type="InterPro" id="IPR011009">
    <property type="entry name" value="Kinase-like_dom_sf"/>
</dbReference>
<feature type="compositionally biased region" description="Low complexity" evidence="9">
    <location>
        <begin position="1341"/>
        <end position="1352"/>
    </location>
</feature>
<dbReference type="EMBL" id="AYKW01000012">
    <property type="protein sequence ID" value="PIL31318.1"/>
    <property type="molecule type" value="Genomic_DNA"/>
</dbReference>
<feature type="compositionally biased region" description="Polar residues" evidence="9">
    <location>
        <begin position="867"/>
        <end position="879"/>
    </location>
</feature>
<feature type="compositionally biased region" description="Low complexity" evidence="9">
    <location>
        <begin position="463"/>
        <end position="478"/>
    </location>
</feature>
<dbReference type="GO" id="GO:0000147">
    <property type="term" value="P:actin cortical patch assembly"/>
    <property type="evidence" value="ECO:0007669"/>
    <property type="project" value="TreeGrafter"/>
</dbReference>
<evidence type="ECO:0000313" key="11">
    <source>
        <dbReference type="EMBL" id="PIL31318.1"/>
    </source>
</evidence>
<dbReference type="EC" id="2.7.11.1" evidence="1"/>
<dbReference type="GO" id="GO:0007015">
    <property type="term" value="P:actin filament organization"/>
    <property type="evidence" value="ECO:0007669"/>
    <property type="project" value="TreeGrafter"/>
</dbReference>
<evidence type="ECO:0000256" key="5">
    <source>
        <dbReference type="ARBA" id="ARBA00022777"/>
    </source>
</evidence>
<comment type="caution">
    <text evidence="11">The sequence shown here is derived from an EMBL/GenBank/DDBJ whole genome shotgun (WGS) entry which is preliminary data.</text>
</comment>
<organism evidence="11 12">
    <name type="scientific">Ganoderma sinense ZZ0214-1</name>
    <dbReference type="NCBI Taxonomy" id="1077348"/>
    <lineage>
        <taxon>Eukaryota</taxon>
        <taxon>Fungi</taxon>
        <taxon>Dikarya</taxon>
        <taxon>Basidiomycota</taxon>
        <taxon>Agaricomycotina</taxon>
        <taxon>Agaricomycetes</taxon>
        <taxon>Polyporales</taxon>
        <taxon>Polyporaceae</taxon>
        <taxon>Ganoderma</taxon>
    </lineage>
</organism>
<dbReference type="GO" id="GO:0005737">
    <property type="term" value="C:cytoplasm"/>
    <property type="evidence" value="ECO:0007669"/>
    <property type="project" value="TreeGrafter"/>
</dbReference>
<dbReference type="Pfam" id="PF00069">
    <property type="entry name" value="Pkinase"/>
    <property type="match status" value="1"/>
</dbReference>
<feature type="compositionally biased region" description="Gly residues" evidence="9">
    <location>
        <begin position="1420"/>
        <end position="1430"/>
    </location>
</feature>
<evidence type="ECO:0000256" key="4">
    <source>
        <dbReference type="ARBA" id="ARBA00022741"/>
    </source>
</evidence>
<dbReference type="PROSITE" id="PS50011">
    <property type="entry name" value="PROTEIN_KINASE_DOM"/>
    <property type="match status" value="1"/>
</dbReference>
<evidence type="ECO:0000256" key="9">
    <source>
        <dbReference type="SAM" id="MobiDB-lite"/>
    </source>
</evidence>
<dbReference type="STRING" id="1077348.A0A2G8SCK0"/>
<dbReference type="GO" id="GO:0004674">
    <property type="term" value="F:protein serine/threonine kinase activity"/>
    <property type="evidence" value="ECO:0007669"/>
    <property type="project" value="UniProtKB-KW"/>
</dbReference>
<evidence type="ECO:0000256" key="1">
    <source>
        <dbReference type="ARBA" id="ARBA00012513"/>
    </source>
</evidence>
<feature type="compositionally biased region" description="Low complexity" evidence="9">
    <location>
        <begin position="1169"/>
        <end position="1184"/>
    </location>
</feature>
<feature type="compositionally biased region" description="Basic and acidic residues" evidence="9">
    <location>
        <begin position="402"/>
        <end position="412"/>
    </location>
</feature>
<feature type="compositionally biased region" description="Basic and acidic residues" evidence="9">
    <location>
        <begin position="880"/>
        <end position="893"/>
    </location>
</feature>
<evidence type="ECO:0000256" key="8">
    <source>
        <dbReference type="ARBA" id="ARBA00048679"/>
    </source>
</evidence>
<dbReference type="SMART" id="SM00220">
    <property type="entry name" value="S_TKc"/>
    <property type="match status" value="1"/>
</dbReference>
<keyword evidence="2" id="KW-0723">Serine/threonine-protein kinase</keyword>
<evidence type="ECO:0000313" key="12">
    <source>
        <dbReference type="Proteomes" id="UP000230002"/>
    </source>
</evidence>
<feature type="compositionally biased region" description="Low complexity" evidence="9">
    <location>
        <begin position="616"/>
        <end position="629"/>
    </location>
</feature>
<protein>
    <recommendedName>
        <fullName evidence="1">non-specific serine/threonine protein kinase</fullName>
        <ecNumber evidence="1">2.7.11.1</ecNumber>
    </recommendedName>
</protein>
<dbReference type="PANTHER" id="PTHR22967">
    <property type="entry name" value="SERINE/THREONINE PROTEIN KINASE"/>
    <property type="match status" value="1"/>
</dbReference>
<keyword evidence="4" id="KW-0547">Nucleotide-binding</keyword>
<dbReference type="InterPro" id="IPR000719">
    <property type="entry name" value="Prot_kinase_dom"/>
</dbReference>
<keyword evidence="6" id="KW-0067">ATP-binding</keyword>
<feature type="compositionally biased region" description="Polar residues" evidence="9">
    <location>
        <begin position="756"/>
        <end position="766"/>
    </location>
</feature>
<reference evidence="11 12" key="1">
    <citation type="journal article" date="2015" name="Sci. Rep.">
        <title>Chromosome-level genome map provides insights into diverse defense mechanisms in the medicinal fungus Ganoderma sinense.</title>
        <authorList>
            <person name="Zhu Y."/>
            <person name="Xu J."/>
            <person name="Sun C."/>
            <person name="Zhou S."/>
            <person name="Xu H."/>
            <person name="Nelson D.R."/>
            <person name="Qian J."/>
            <person name="Song J."/>
            <person name="Luo H."/>
            <person name="Xiang L."/>
            <person name="Li Y."/>
            <person name="Xu Z."/>
            <person name="Ji A."/>
            <person name="Wang L."/>
            <person name="Lu S."/>
            <person name="Hayward A."/>
            <person name="Sun W."/>
            <person name="Li X."/>
            <person name="Schwartz D.C."/>
            <person name="Wang Y."/>
            <person name="Chen S."/>
        </authorList>
    </citation>
    <scope>NUCLEOTIDE SEQUENCE [LARGE SCALE GENOMIC DNA]</scope>
    <source>
        <strain evidence="11 12">ZZ0214-1</strain>
    </source>
</reference>
<sequence>MQAYQQGYPAQANKGTLVPGQSITVNKYTVVVERYLSQGGFAHVYLVRTAQPVYNTTHHVLKRIAVPNEAMLSEVKKEVDIMRILKGHPNIVFLIDAAWHRMANGTYEVFILMEFCPGGGIIDMMNRRLRERLTEAEILTIFVEVCEGLAAMHALKPPILHRDLKVENILQASVTSYKLCDFGSATPVQKVPTNTQELRLLETELNRHTTLQYRAPEMIDVHLRRPIDEKSDVWALGVLLYKLCYYTTPFEEHGPLAILNVQYKIPPYPVYSTQMNGLIGSMLKEHGAQRPSVFEILLHVHNLRGTKSRFTYNLPVKEPLSPRSLQAPLQTLSPNIGTNPLEDLVSYKSQQPAKNAGVEAREKVLEAIAPMRRGRPQGSAQPSAKDSSRHASPEKPVTFETKFGDGDSDRAWKGGLRASRSGQPSVGRDTASLASKSDADAWSIASRQSAQKADQGLPRGFDNDFSSSFGSKFTSTQTARSPPMGSKPVDHASSGFSGGFGDAFDPSKSATSATSPANSSRPSMPPSQPSRIRQSRIGKDAFDGLALPSQPQPPTLAEARMSRTGLASFGSSSSSSSAPYNISPPTPSGHGGLGTSNTTYRPPSIHASRPTPSPQLPQSQIQSQSSSLSPIPPPSQSWRQHVKAPTSSQEGMSAEERFPSLEDLDRTFASPSPAAPAEKPPSLPARPSDRPPSRSSYMGSHTGGAVAALNAPGVKGRFDGVRSQQVTGTAMREARAAANARPSTFLTKTEDGPNKQVHQPLQSRPSLSRKHRSSVSMKTAAQPEPIDLLTGPSPPSLPPRLPPQDWLTGPDDDMSMGGMRRGVRTTGLNAPPDEQPKLRDSPSKRASFIERSPIALAKPLEAESVPAPQQAQIMSSMTTELEREWDRALESLDRIPAGKSERERRKAERKRSKSPAKTASTTSTTKPLNPRKEAKTHDAVGLGLQMPSGTGARRGAARSPSPGGLTDNWSPVPSPKRRSRSRQDSGSSVSDVGPEDPSGYMSKGGTAERMKELAKSGVPLNGTGEGQRRRRTRSKGRQSSVHELVDLWGGGLEKAMSPTTATAPNKRSSVILPASGSTMKPPPVTSKPRSASPQSMPTPEPLIPTERPQPSPSKHTKQPSSQAGSRRLPMPPAVTSPTASEPPVGRSRPQSMFISPISASKSAEMEVPSSTAAAAAFAQQSALSPVGAPRRPQQARRSSISDMVQHYEAISLKPAKGPGPGLPAKPAALSLKTHQSTSSAASSDTFSPSAAATRFPKLSPTTSPVLAKANLAVPEDTGRSQFGREFAKHRTSPTGLPPRTSPVGRLETLYSAYSSGSSTGAVVNGVPTRRSPLPEPPSQPQPQREQPPSRASMRQQPPPPLDMSMAPPPSPRVERKLSAQLEPPPNPNANPNVRSPSPEKPYQGVSRLIDRWQRAVDGEAPGGRSRGGGTAKKAGVVSGRS</sequence>
<feature type="compositionally biased region" description="Pro residues" evidence="9">
    <location>
        <begin position="1356"/>
        <end position="1371"/>
    </location>
</feature>
<feature type="region of interest" description="Disordered" evidence="9">
    <location>
        <begin position="368"/>
        <end position="1441"/>
    </location>
</feature>
<dbReference type="OrthoDB" id="2018507at2759"/>
<feature type="domain" description="Protein kinase" evidence="10">
    <location>
        <begin position="30"/>
        <end position="304"/>
    </location>
</feature>
<comment type="catalytic activity">
    <reaction evidence="7">
        <text>L-threonyl-[protein] + ATP = O-phospho-L-threonyl-[protein] + ADP + H(+)</text>
        <dbReference type="Rhea" id="RHEA:46608"/>
        <dbReference type="Rhea" id="RHEA-COMP:11060"/>
        <dbReference type="Rhea" id="RHEA-COMP:11605"/>
        <dbReference type="ChEBI" id="CHEBI:15378"/>
        <dbReference type="ChEBI" id="CHEBI:30013"/>
        <dbReference type="ChEBI" id="CHEBI:30616"/>
        <dbReference type="ChEBI" id="CHEBI:61977"/>
        <dbReference type="ChEBI" id="CHEBI:456216"/>
        <dbReference type="EC" id="2.7.11.1"/>
    </reaction>
</comment>
<keyword evidence="5" id="KW-0418">Kinase</keyword>
<keyword evidence="3" id="KW-0808">Transferase</keyword>
<feature type="compositionally biased region" description="Basic and acidic residues" evidence="9">
    <location>
        <begin position="1408"/>
        <end position="1417"/>
    </location>
</feature>
<feature type="compositionally biased region" description="Pro residues" evidence="9">
    <location>
        <begin position="1096"/>
        <end position="1111"/>
    </location>
</feature>